<dbReference type="SUPFAM" id="SSF159709">
    <property type="entry name" value="PhnH-like"/>
    <property type="match status" value="1"/>
</dbReference>
<dbReference type="GO" id="GO:0019634">
    <property type="term" value="P:organic phosphonate metabolic process"/>
    <property type="evidence" value="ECO:0007669"/>
    <property type="project" value="InterPro"/>
</dbReference>
<protein>
    <submittedName>
        <fullName evidence="1">Alpha-D-ribose 1-methylphosphonate 5-triphosphate synthase subunit PhnH</fullName>
        <ecNumber evidence="1">2.7.8.37</ecNumber>
    </submittedName>
</protein>
<organism evidence="1 2">
    <name type="scientific">Aurantimonas endophytica</name>
    <dbReference type="NCBI Taxonomy" id="1522175"/>
    <lineage>
        <taxon>Bacteria</taxon>
        <taxon>Pseudomonadati</taxon>
        <taxon>Pseudomonadota</taxon>
        <taxon>Alphaproteobacteria</taxon>
        <taxon>Hyphomicrobiales</taxon>
        <taxon>Aurantimonadaceae</taxon>
        <taxon>Aurantimonas</taxon>
    </lineage>
</organism>
<sequence>MADTMASAPLEGGFADPVFDAQAAFSAIMGAFARPGTIVELEGLAQPPAPVPPAAGAFLAALADYDTPVWLDEAAKATGIADWLIFHTGAAILADPVAASFALICEPSALPSLSRFAVGTADFPDRSATLILCLPELRGGATLRLTGPGIETEASASPQGLPECFLSDWAGNRGLYPCGIDVLLVAGGEALGLPRTTQIAER</sequence>
<accession>A0A7W6MQI1</accession>
<dbReference type="Proteomes" id="UP000588647">
    <property type="component" value="Unassembled WGS sequence"/>
</dbReference>
<keyword evidence="1" id="KW-0808">Transferase</keyword>
<dbReference type="EC" id="2.7.8.37" evidence="1"/>
<proteinExistence type="predicted"/>
<name>A0A7W6MQI1_9HYPH</name>
<keyword evidence="2" id="KW-1185">Reference proteome</keyword>
<dbReference type="Gene3D" id="3.40.50.11310">
    <property type="entry name" value="Bacterial phosphonate metabolism protein PhnH"/>
    <property type="match status" value="1"/>
</dbReference>
<dbReference type="RefSeq" id="WP_246368077.1">
    <property type="nucleotide sequence ID" value="NZ_JAAAMM010000004.1"/>
</dbReference>
<dbReference type="EMBL" id="JACIEM010000004">
    <property type="protein sequence ID" value="MBB4004095.1"/>
    <property type="molecule type" value="Genomic_DNA"/>
</dbReference>
<evidence type="ECO:0000313" key="1">
    <source>
        <dbReference type="EMBL" id="MBB4004095.1"/>
    </source>
</evidence>
<dbReference type="AlphaFoldDB" id="A0A7W6MQI1"/>
<dbReference type="Pfam" id="PF05845">
    <property type="entry name" value="PhnH"/>
    <property type="match status" value="1"/>
</dbReference>
<dbReference type="InterPro" id="IPR008772">
    <property type="entry name" value="Phosphonate_metab_PhnH"/>
</dbReference>
<dbReference type="GO" id="GO:0061693">
    <property type="term" value="F:alpha-D-ribose 1-methylphosphonate 5-triphosphate synthase activity"/>
    <property type="evidence" value="ECO:0007669"/>
    <property type="project" value="UniProtKB-EC"/>
</dbReference>
<comment type="caution">
    <text evidence="1">The sequence shown here is derived from an EMBL/GenBank/DDBJ whole genome shotgun (WGS) entry which is preliminary data.</text>
</comment>
<dbReference type="InterPro" id="IPR038058">
    <property type="entry name" value="PhnH-like_sp"/>
</dbReference>
<dbReference type="NCBIfam" id="TIGR03292">
    <property type="entry name" value="PhnH_redo"/>
    <property type="match status" value="1"/>
</dbReference>
<gene>
    <name evidence="1" type="ORF">GGR03_003183</name>
</gene>
<evidence type="ECO:0000313" key="2">
    <source>
        <dbReference type="Proteomes" id="UP000588647"/>
    </source>
</evidence>
<reference evidence="1 2" key="1">
    <citation type="submission" date="2020-08" db="EMBL/GenBank/DDBJ databases">
        <title>Genomic Encyclopedia of Type Strains, Phase IV (KMG-IV): sequencing the most valuable type-strain genomes for metagenomic binning, comparative biology and taxonomic classification.</title>
        <authorList>
            <person name="Goeker M."/>
        </authorList>
    </citation>
    <scope>NUCLEOTIDE SEQUENCE [LARGE SCALE GENOMIC DNA]</scope>
    <source>
        <strain evidence="1 2">DSM 103570</strain>
    </source>
</reference>
<dbReference type="PIRSF" id="PIRSF020680">
    <property type="entry name" value="PhnH"/>
    <property type="match status" value="1"/>
</dbReference>